<dbReference type="InterPro" id="IPR043502">
    <property type="entry name" value="DNA/RNA_pol_sf"/>
</dbReference>
<dbReference type="eggNOG" id="KOG0017">
    <property type="taxonomic scope" value="Eukaryota"/>
</dbReference>
<keyword evidence="1" id="KW-0378">Hydrolase</keyword>
<dbReference type="Pfam" id="PF07727">
    <property type="entry name" value="RVT_2"/>
    <property type="match status" value="2"/>
</dbReference>
<evidence type="ECO:0000259" key="3">
    <source>
        <dbReference type="Pfam" id="PF22936"/>
    </source>
</evidence>
<organism evidence="4 5">
    <name type="scientific">Theobroma cacao</name>
    <name type="common">Cacao</name>
    <name type="synonym">Cocoa</name>
    <dbReference type="NCBI Taxonomy" id="3641"/>
    <lineage>
        <taxon>Eukaryota</taxon>
        <taxon>Viridiplantae</taxon>
        <taxon>Streptophyta</taxon>
        <taxon>Embryophyta</taxon>
        <taxon>Tracheophyta</taxon>
        <taxon>Spermatophyta</taxon>
        <taxon>Magnoliopsida</taxon>
        <taxon>eudicotyledons</taxon>
        <taxon>Gunneridae</taxon>
        <taxon>Pentapetalae</taxon>
        <taxon>rosids</taxon>
        <taxon>malvids</taxon>
        <taxon>Malvales</taxon>
        <taxon>Malvaceae</taxon>
        <taxon>Byttnerioideae</taxon>
        <taxon>Theobroma</taxon>
    </lineage>
</organism>
<dbReference type="InterPro" id="IPR013103">
    <property type="entry name" value="RVT_2"/>
</dbReference>
<keyword evidence="1" id="KW-0064">Aspartyl protease</keyword>
<dbReference type="InParanoid" id="A0A061GTU0"/>
<dbReference type="PANTHER" id="PTHR35317:SF31">
    <property type="entry name" value="DUF4219 DOMAIN-CONTAINING PROTEIN"/>
    <property type="match status" value="1"/>
</dbReference>
<sequence length="848" mass="95189">MSTSTPNITHQPPPLFDDVNYSVWAIKMKAYLRGYNLWNMVENDIEISTLKDNASAAQVKQYEEDVAKHYKAMSFLHSAVSETIFSRIMGCETAKETWDTLMLGEKLFETSVVQKILISILEKFEATIASLEQSKDPIKLTITEIVSALQAVEQRRIALQNPSAETAFVTKHRGKAVTDSGNKKNFRDKDKNAFNSSQIANRKGKFKVCMYCKKCSHFEDNCWFKPDAKCKVCNELGHIDKVCKNKSSGTEKADQSTEKAQVAEETLFMALTAPNSDVHNDQWLLDSGSSNHITPLESMFVDLDKNYKSKVKIGNKFHLDAIGKGTVSIYASAGISVCQLGKLSRKLFPISTSRAKGKLDLVHFDVAGPMTKVELESGVKIKCLRTDNGGEYTFGEFTHYLSSEGINHQLTAYTPQQNGGEECLSRLRSGCHGPDGEFWVVIDMTPFETWFGHKPSLNHLRVFGWKWEPESEDNNRFSAASINPESIFQEDNDVLESSDNHNIDDVPVRGTRSIDDIYHRSLFVAEEPTTFAEATKCLEWRAAMCEELDMISKNQTWSLVKRQSNHHVIGVKWIFQRKLNPDGSVNKFKARLVAKGFSQRLGIDYMETSALVARFDTIRLLLALSSAFCWNPAGFIQNPNEDKVFKLHKALYGLKQAPRTCSSTKPSMIVLLYVDDLPVTGGDNIALQRFKEKTHNEFDMTDLGLMSYFLGLEINQSADGIKLSQKKYISDVLKGFHMEHCKPAVTPLPIHASTNKSSSNSCKTCFEIFESHLESCDSFHQNYSSNGPFSWNSYKQTLVAQSSVEAKYIAASAASNQAIWLRKVLADLRLSQCHPTPLLVDNKSAIAI</sequence>
<keyword evidence="1" id="KW-0645">Protease</keyword>
<dbReference type="Pfam" id="PF14223">
    <property type="entry name" value="Retrotran_gag_2"/>
    <property type="match status" value="1"/>
</dbReference>
<reference evidence="4 5" key="1">
    <citation type="journal article" date="2013" name="Genome Biol.">
        <title>The genome sequence of the most widely cultivated cacao type and its use to identify candidate genes regulating pod color.</title>
        <authorList>
            <person name="Motamayor J.C."/>
            <person name="Mockaitis K."/>
            <person name="Schmutz J."/>
            <person name="Haiminen N."/>
            <person name="Iii D.L."/>
            <person name="Cornejo O."/>
            <person name="Findley S.D."/>
            <person name="Zheng P."/>
            <person name="Utro F."/>
            <person name="Royaert S."/>
            <person name="Saski C."/>
            <person name="Jenkins J."/>
            <person name="Podicheti R."/>
            <person name="Zhao M."/>
            <person name="Scheffler B.E."/>
            <person name="Stack J.C."/>
            <person name="Feltus F.A."/>
            <person name="Mustiga G.M."/>
            <person name="Amores F."/>
            <person name="Phillips W."/>
            <person name="Marelli J.P."/>
            <person name="May G.D."/>
            <person name="Shapiro H."/>
            <person name="Ma J."/>
            <person name="Bustamante C.D."/>
            <person name="Schnell R.J."/>
            <person name="Main D."/>
            <person name="Gilbert D."/>
            <person name="Parida L."/>
            <person name="Kuhn D.N."/>
        </authorList>
    </citation>
    <scope>NUCLEOTIDE SEQUENCE [LARGE SCALE GENOMIC DNA]</scope>
    <source>
        <strain evidence="5">cv. Matina 1-6</strain>
    </source>
</reference>
<dbReference type="CDD" id="cd09272">
    <property type="entry name" value="RNase_HI_RT_Ty1"/>
    <property type="match status" value="1"/>
</dbReference>
<evidence type="ECO:0000256" key="1">
    <source>
        <dbReference type="ARBA" id="ARBA00022750"/>
    </source>
</evidence>
<dbReference type="HOGENOM" id="CLU_001650_5_1_1"/>
<dbReference type="Pfam" id="PF22936">
    <property type="entry name" value="Pol_BBD"/>
    <property type="match status" value="1"/>
</dbReference>
<dbReference type="GO" id="GO:0008270">
    <property type="term" value="F:zinc ion binding"/>
    <property type="evidence" value="ECO:0007669"/>
    <property type="project" value="InterPro"/>
</dbReference>
<accession>A0A061GTU0</accession>
<evidence type="ECO:0000259" key="2">
    <source>
        <dbReference type="Pfam" id="PF07727"/>
    </source>
</evidence>
<proteinExistence type="predicted"/>
<dbReference type="AlphaFoldDB" id="A0A061GTU0"/>
<dbReference type="SUPFAM" id="SSF53098">
    <property type="entry name" value="Ribonuclease H-like"/>
    <property type="match status" value="1"/>
</dbReference>
<dbReference type="InterPro" id="IPR054722">
    <property type="entry name" value="PolX-like_BBD"/>
</dbReference>
<dbReference type="InterPro" id="IPR036875">
    <property type="entry name" value="Znf_CCHC_sf"/>
</dbReference>
<dbReference type="Gene3D" id="3.30.420.10">
    <property type="entry name" value="Ribonuclease H-like superfamily/Ribonuclease H"/>
    <property type="match status" value="1"/>
</dbReference>
<dbReference type="SUPFAM" id="SSF57756">
    <property type="entry name" value="Retrovirus zinc finger-like domains"/>
    <property type="match status" value="1"/>
</dbReference>
<dbReference type="InterPro" id="IPR012337">
    <property type="entry name" value="RNaseH-like_sf"/>
</dbReference>
<name>A0A061GTU0_THECC</name>
<dbReference type="Proteomes" id="UP000026915">
    <property type="component" value="Chromosome 9"/>
</dbReference>
<dbReference type="InterPro" id="IPR036397">
    <property type="entry name" value="RNaseH_sf"/>
</dbReference>
<dbReference type="Gramene" id="EOY32582">
    <property type="protein sequence ID" value="EOY32582"/>
    <property type="gene ID" value="TCM_040572"/>
</dbReference>
<dbReference type="PANTHER" id="PTHR35317">
    <property type="entry name" value="OS04G0629600 PROTEIN"/>
    <property type="match status" value="1"/>
</dbReference>
<dbReference type="SUPFAM" id="SSF56672">
    <property type="entry name" value="DNA/RNA polymerases"/>
    <property type="match status" value="1"/>
</dbReference>
<dbReference type="STRING" id="3641.A0A061GTU0"/>
<feature type="domain" description="Retrovirus-related Pol polyprotein from transposon TNT 1-94-like beta-barrel" evidence="3">
    <location>
        <begin position="283"/>
        <end position="336"/>
    </location>
</feature>
<evidence type="ECO:0000313" key="4">
    <source>
        <dbReference type="EMBL" id="EOY32582.1"/>
    </source>
</evidence>
<dbReference type="GO" id="GO:0003676">
    <property type="term" value="F:nucleic acid binding"/>
    <property type="evidence" value="ECO:0007669"/>
    <property type="project" value="InterPro"/>
</dbReference>
<feature type="domain" description="Reverse transcriptase Ty1/copia-type" evidence="2">
    <location>
        <begin position="667"/>
        <end position="748"/>
    </location>
</feature>
<feature type="domain" description="Reverse transcriptase Ty1/copia-type" evidence="2">
    <location>
        <begin position="554"/>
        <end position="627"/>
    </location>
</feature>
<gene>
    <name evidence="4" type="ORF">TCM_040572</name>
</gene>
<dbReference type="GO" id="GO:0004190">
    <property type="term" value="F:aspartic-type endopeptidase activity"/>
    <property type="evidence" value="ECO:0007669"/>
    <property type="project" value="UniProtKB-KW"/>
</dbReference>
<evidence type="ECO:0000313" key="5">
    <source>
        <dbReference type="Proteomes" id="UP000026915"/>
    </source>
</evidence>
<keyword evidence="5" id="KW-1185">Reference proteome</keyword>
<protein>
    <recommendedName>
        <fullName evidence="6">Integrase catalytic domain-containing protein</fullName>
    </recommendedName>
</protein>
<evidence type="ECO:0008006" key="6">
    <source>
        <dbReference type="Google" id="ProtNLM"/>
    </source>
</evidence>
<dbReference type="EMBL" id="CM001887">
    <property type="protein sequence ID" value="EOY32582.1"/>
    <property type="molecule type" value="Genomic_DNA"/>
</dbReference>